<evidence type="ECO:0000256" key="1">
    <source>
        <dbReference type="SAM" id="SignalP"/>
    </source>
</evidence>
<feature type="chain" id="PRO_5042921880" evidence="1">
    <location>
        <begin position="18"/>
        <end position="513"/>
    </location>
</feature>
<sequence>MCSLFLFATLGVAAVISVDTSQGYLPDFQDDKMIQPTAYQGTNAKRPSTHDGSFHAKAAALGNFPERRDNGVCDLDFTDPLSYQNSGATAFLDNFLTANGTDNWLQNMNKATTQGFQPIPIDCESLESSSCQPTDPCTIFTPPQFFFVRLAAANAQSYFRALSELVQDLAIEQSLQIGQLVSDFGPSQDADKSSSLLGDILKIISPQLSIGDKVVKQSKGLGKLADSLGFIGAAINLAAGVIALGGANPANSPSFNDLVNVADAALESTFNATQVAIHSLNSKLMGGSPDPEYATPKHIPNKKSGDDPAWRRTTRRIDLGQVVSSLIVTSANDPSGLAAGDQLAVNQIAQIFGPGFFMLPLDQVLTADVNNTAQSGFEAGVQLVRQQTVMAVLAAQNYFVFLNTHRDADACNSITGSRFINNQCFTIEQPTPNVVNCQQDSVVIDKDIVLKLDDPSKPYGFDLNAFYSNVQACNNGQPDTSLDITDDLPPCAFGIPFVCGMNHEYDMAADSSI</sequence>
<organism evidence="2 3">
    <name type="scientific">Elasticomyces elasticus</name>
    <dbReference type="NCBI Taxonomy" id="574655"/>
    <lineage>
        <taxon>Eukaryota</taxon>
        <taxon>Fungi</taxon>
        <taxon>Dikarya</taxon>
        <taxon>Ascomycota</taxon>
        <taxon>Pezizomycotina</taxon>
        <taxon>Dothideomycetes</taxon>
        <taxon>Dothideomycetidae</taxon>
        <taxon>Mycosphaerellales</taxon>
        <taxon>Teratosphaeriaceae</taxon>
        <taxon>Elasticomyces</taxon>
    </lineage>
</organism>
<keyword evidence="1" id="KW-0732">Signal</keyword>
<gene>
    <name evidence="2" type="ORF">LTR97_012710</name>
</gene>
<comment type="caution">
    <text evidence="2">The sequence shown here is derived from an EMBL/GenBank/DDBJ whole genome shotgun (WGS) entry which is preliminary data.</text>
</comment>
<evidence type="ECO:0000313" key="3">
    <source>
        <dbReference type="Proteomes" id="UP001310594"/>
    </source>
</evidence>
<dbReference type="AlphaFoldDB" id="A0AAN7VZC7"/>
<protein>
    <submittedName>
        <fullName evidence="2">Uncharacterized protein</fullName>
    </submittedName>
</protein>
<evidence type="ECO:0000313" key="2">
    <source>
        <dbReference type="EMBL" id="KAK5689711.1"/>
    </source>
</evidence>
<accession>A0AAN7VZC7</accession>
<name>A0AAN7VZC7_9PEZI</name>
<dbReference type="EMBL" id="JAVRQU010000029">
    <property type="protein sequence ID" value="KAK5689711.1"/>
    <property type="molecule type" value="Genomic_DNA"/>
</dbReference>
<feature type="signal peptide" evidence="1">
    <location>
        <begin position="1"/>
        <end position="17"/>
    </location>
</feature>
<proteinExistence type="predicted"/>
<reference evidence="2" key="1">
    <citation type="submission" date="2023-08" db="EMBL/GenBank/DDBJ databases">
        <title>Black Yeasts Isolated from many extreme environments.</title>
        <authorList>
            <person name="Coleine C."/>
            <person name="Stajich J.E."/>
            <person name="Selbmann L."/>
        </authorList>
    </citation>
    <scope>NUCLEOTIDE SEQUENCE</scope>
    <source>
        <strain evidence="2">CCFEE 5810</strain>
    </source>
</reference>
<dbReference type="Proteomes" id="UP001310594">
    <property type="component" value="Unassembled WGS sequence"/>
</dbReference>